<reference evidence="5" key="1">
    <citation type="submission" date="2025-08" db="UniProtKB">
        <authorList>
            <consortium name="Ensembl"/>
        </authorList>
    </citation>
    <scope>IDENTIFICATION</scope>
</reference>
<sequence>MPKAARTIKPRAGAEKVIHPYSRKASQLSRRMHNMQRKESKKTERAVKLGIIGQKLEWFQTHLDPNSTEYSKQEACHLIEKYLKRFESELEQIEILAGIGNRRGRPHAAREDAIRHTMQTERELYHGNGLEIPDIINVKHFRMFREWDGDLKQLPNIKMRKVTARDAKE</sequence>
<protein>
    <recommendedName>
        <fullName evidence="1">Translation machinery-associated protein 16</fullName>
    </recommendedName>
</protein>
<name>A0A8C4QEW5_EPTBU</name>
<dbReference type="Pfam" id="PF11176">
    <property type="entry name" value="Tma16"/>
    <property type="match status" value="1"/>
</dbReference>
<evidence type="ECO:0000256" key="4">
    <source>
        <dbReference type="ARBA" id="ARBA00034132"/>
    </source>
</evidence>
<organism evidence="5 6">
    <name type="scientific">Eptatretus burgeri</name>
    <name type="common">Inshore hagfish</name>
    <dbReference type="NCBI Taxonomy" id="7764"/>
    <lineage>
        <taxon>Eukaryota</taxon>
        <taxon>Metazoa</taxon>
        <taxon>Chordata</taxon>
        <taxon>Craniata</taxon>
        <taxon>Vertebrata</taxon>
        <taxon>Cyclostomata</taxon>
        <taxon>Myxini</taxon>
        <taxon>Myxiniformes</taxon>
        <taxon>Myxinidae</taxon>
        <taxon>Eptatretinae</taxon>
        <taxon>Eptatretus</taxon>
    </lineage>
</organism>
<dbReference type="FunFam" id="1.20.1440.170:FF:000001">
    <property type="entry name" value="Translation machinery-associated 16 homolog"/>
    <property type="match status" value="1"/>
</dbReference>
<dbReference type="Proteomes" id="UP000694388">
    <property type="component" value="Unplaced"/>
</dbReference>
<dbReference type="PANTHER" id="PTHR13349:SF2">
    <property type="entry name" value="TRANSLATION MACHINERY-ASSOCIATED PROTEIN 16"/>
    <property type="match status" value="1"/>
</dbReference>
<dbReference type="Ensembl" id="ENSEBUT00000015015.1">
    <property type="protein sequence ID" value="ENSEBUP00000014439.1"/>
    <property type="gene ID" value="ENSEBUG00000009099.1"/>
</dbReference>
<dbReference type="InterPro" id="IPR038356">
    <property type="entry name" value="Tma16_sf"/>
</dbReference>
<reference evidence="5" key="2">
    <citation type="submission" date="2025-09" db="UniProtKB">
        <authorList>
            <consortium name="Ensembl"/>
        </authorList>
    </citation>
    <scope>IDENTIFICATION</scope>
</reference>
<evidence type="ECO:0000313" key="5">
    <source>
        <dbReference type="Ensembl" id="ENSEBUP00000014439.1"/>
    </source>
</evidence>
<dbReference type="GO" id="GO:0005634">
    <property type="term" value="C:nucleus"/>
    <property type="evidence" value="ECO:0007669"/>
    <property type="project" value="TreeGrafter"/>
</dbReference>
<keyword evidence="6" id="KW-1185">Reference proteome</keyword>
<comment type="function">
    <text evidence="2">Involved in the biogenesis of the 60S ribosomal subunit in the nucleus.</text>
</comment>
<dbReference type="PANTHER" id="PTHR13349">
    <property type="entry name" value="TRANSLATION MACHINERY-ASSOCIATED PROTEIN 16"/>
    <property type="match status" value="1"/>
</dbReference>
<dbReference type="InterPro" id="IPR021346">
    <property type="entry name" value="Tma16"/>
</dbReference>
<proteinExistence type="inferred from homology"/>
<evidence type="ECO:0000256" key="2">
    <source>
        <dbReference type="ARBA" id="ARBA00034079"/>
    </source>
</evidence>
<accession>A0A8C4QEW5</accession>
<evidence type="ECO:0000313" key="6">
    <source>
        <dbReference type="Proteomes" id="UP000694388"/>
    </source>
</evidence>
<dbReference type="AlphaFoldDB" id="A0A8C4QEW5"/>
<dbReference type="GeneTree" id="ENSGT00390000004179"/>
<evidence type="ECO:0000256" key="1">
    <source>
        <dbReference type="ARBA" id="ARBA00020047"/>
    </source>
</evidence>
<comment type="subunit">
    <text evidence="4">Associates with pre-60S ribosomal particles.</text>
</comment>
<dbReference type="OMA" id="SWFLGQI"/>
<comment type="similarity">
    <text evidence="3">Belongs to the TMA16 family.</text>
</comment>
<evidence type="ECO:0000256" key="3">
    <source>
        <dbReference type="ARBA" id="ARBA00034127"/>
    </source>
</evidence>
<dbReference type="Gene3D" id="1.20.1440.170">
    <property type="entry name" value="Translation machinery-associated protein 16-like"/>
    <property type="match status" value="1"/>
</dbReference>